<proteinExistence type="predicted"/>
<gene>
    <name evidence="2" type="ORF">GH815_06990</name>
</gene>
<comment type="caution">
    <text evidence="2">The sequence shown here is derived from an EMBL/GenBank/DDBJ whole genome shotgun (WGS) entry which is preliminary data.</text>
</comment>
<dbReference type="Proteomes" id="UP000466730">
    <property type="component" value="Unassembled WGS sequence"/>
</dbReference>
<feature type="compositionally biased region" description="Pro residues" evidence="1">
    <location>
        <begin position="125"/>
        <end position="134"/>
    </location>
</feature>
<dbReference type="OrthoDB" id="7857607at2"/>
<protein>
    <submittedName>
        <fullName evidence="2">Uncharacterized protein</fullName>
    </submittedName>
</protein>
<dbReference type="RefSeq" id="WP_153748039.1">
    <property type="nucleotide sequence ID" value="NZ_BAAADI010000049.1"/>
</dbReference>
<accession>A0A844B8J1</accession>
<feature type="compositionally biased region" description="Low complexity" evidence="1">
    <location>
        <begin position="151"/>
        <end position="160"/>
    </location>
</feature>
<organism evidence="2 3">
    <name type="scientific">Rhodovulum strictum</name>
    <dbReference type="NCBI Taxonomy" id="58314"/>
    <lineage>
        <taxon>Bacteria</taxon>
        <taxon>Pseudomonadati</taxon>
        <taxon>Pseudomonadota</taxon>
        <taxon>Alphaproteobacteria</taxon>
        <taxon>Rhodobacterales</taxon>
        <taxon>Paracoccaceae</taxon>
        <taxon>Rhodovulum</taxon>
    </lineage>
</organism>
<feature type="region of interest" description="Disordered" evidence="1">
    <location>
        <begin position="124"/>
        <end position="172"/>
    </location>
</feature>
<reference evidence="2 3" key="1">
    <citation type="submission" date="2019-11" db="EMBL/GenBank/DDBJ databases">
        <title>Draft Whole-Genome sequence of the marine photosynthetic bacterium Rhodovulum strictum DSM 11289.</title>
        <authorList>
            <person name="Kyndt J.A."/>
            <person name="Meyer T.E."/>
        </authorList>
    </citation>
    <scope>NUCLEOTIDE SEQUENCE [LARGE SCALE GENOMIC DNA]</scope>
    <source>
        <strain evidence="2 3">DSM 11289</strain>
    </source>
</reference>
<evidence type="ECO:0000313" key="3">
    <source>
        <dbReference type="Proteomes" id="UP000466730"/>
    </source>
</evidence>
<dbReference type="EMBL" id="WJPO01000007">
    <property type="protein sequence ID" value="MRH20734.1"/>
    <property type="molecule type" value="Genomic_DNA"/>
</dbReference>
<feature type="compositionally biased region" description="Acidic residues" evidence="1">
    <location>
        <begin position="135"/>
        <end position="150"/>
    </location>
</feature>
<dbReference type="AlphaFoldDB" id="A0A844B8J1"/>
<name>A0A844B8J1_9RHOB</name>
<evidence type="ECO:0000256" key="1">
    <source>
        <dbReference type="SAM" id="MobiDB-lite"/>
    </source>
</evidence>
<evidence type="ECO:0000313" key="2">
    <source>
        <dbReference type="EMBL" id="MRH20734.1"/>
    </source>
</evidence>
<sequence length="339" mass="34570">MKDTPLDRSEQALLAVICEMDAEGGAVERDALSVRARGRGLEVARPLSGLVARGLIEEIQRRPLLLARVFGARQRLVLKLTDAGRAAGTGVEADETEAVPEAVPVAVEPVAVEAVAPEPVAVEPPVVPEPAAEPPEPEVPEPDAPADEPAAETAAPAEAPKAPPPRAPRPDRKTVKAFTDELGGAPVSQGGVSLSHGVEPEVMDGIRDVLAGFGMELTFAGEALVGARVSAGATAGDALCEVVLFAFAHAVREDVASGGALVALGLGDYAAEMAGELRKLHAAGLIGADRIEADLARLVALTEDGPAREALAAGILSDPVGGLLPTALLPEELRPAGEA</sequence>
<keyword evidence="3" id="KW-1185">Reference proteome</keyword>